<feature type="transmembrane region" description="Helical" evidence="1">
    <location>
        <begin position="230"/>
        <end position="249"/>
    </location>
</feature>
<keyword evidence="1" id="KW-1133">Transmembrane helix</keyword>
<evidence type="ECO:0000313" key="4">
    <source>
        <dbReference type="Proteomes" id="UP000051515"/>
    </source>
</evidence>
<keyword evidence="1" id="KW-0812">Transmembrane</keyword>
<name>A0A0R1KG80_9LACO</name>
<dbReference type="AlphaFoldDB" id="A0A0R1KG80"/>
<gene>
    <name evidence="3" type="ORF">FC78_GL002488</name>
</gene>
<evidence type="ECO:0000313" key="3">
    <source>
        <dbReference type="EMBL" id="KRK82479.1"/>
    </source>
</evidence>
<evidence type="ECO:0000256" key="1">
    <source>
        <dbReference type="SAM" id="Phobius"/>
    </source>
</evidence>
<feature type="transmembrane region" description="Helical" evidence="1">
    <location>
        <begin position="41"/>
        <end position="63"/>
    </location>
</feature>
<accession>A0A0R1KG80</accession>
<keyword evidence="3" id="KW-0808">Transferase</keyword>
<dbReference type="Proteomes" id="UP000051515">
    <property type="component" value="Unassembled WGS sequence"/>
</dbReference>
<reference evidence="3 4" key="1">
    <citation type="journal article" date="2015" name="Genome Announc.">
        <title>Expanding the biotechnology potential of lactobacilli through comparative genomics of 213 strains and associated genera.</title>
        <authorList>
            <person name="Sun Z."/>
            <person name="Harris H.M."/>
            <person name="McCann A."/>
            <person name="Guo C."/>
            <person name="Argimon S."/>
            <person name="Zhang W."/>
            <person name="Yang X."/>
            <person name="Jeffery I.B."/>
            <person name="Cooney J.C."/>
            <person name="Kagawa T.F."/>
            <person name="Liu W."/>
            <person name="Song Y."/>
            <person name="Salvetti E."/>
            <person name="Wrobel A."/>
            <person name="Rasinkangas P."/>
            <person name="Parkhill J."/>
            <person name="Rea M.C."/>
            <person name="O'Sullivan O."/>
            <person name="Ritari J."/>
            <person name="Douillard F.P."/>
            <person name="Paul Ross R."/>
            <person name="Yang R."/>
            <person name="Briner A.E."/>
            <person name="Felis G.E."/>
            <person name="de Vos W.M."/>
            <person name="Barrangou R."/>
            <person name="Klaenhammer T.R."/>
            <person name="Caufield P.W."/>
            <person name="Cui Y."/>
            <person name="Zhang H."/>
            <person name="O'Toole P.W."/>
        </authorList>
    </citation>
    <scope>NUCLEOTIDE SEQUENCE [LARGE SCALE GENOMIC DNA]</scope>
    <source>
        <strain evidence="3 4">DSM 19674</strain>
    </source>
</reference>
<protein>
    <submittedName>
        <fullName evidence="3">Acetyl transferase</fullName>
    </submittedName>
</protein>
<dbReference type="PANTHER" id="PTHR37312">
    <property type="entry name" value="MEMBRANE-BOUND ACYLTRANSFERASE YKRP-RELATED"/>
    <property type="match status" value="1"/>
</dbReference>
<feature type="transmembrane region" description="Helical" evidence="1">
    <location>
        <begin position="125"/>
        <end position="141"/>
    </location>
</feature>
<comment type="caution">
    <text evidence="3">The sequence shown here is derived from an EMBL/GenBank/DDBJ whole genome shotgun (WGS) entry which is preliminary data.</text>
</comment>
<dbReference type="InterPro" id="IPR052734">
    <property type="entry name" value="Nod_factor_acetyltransferase"/>
</dbReference>
<dbReference type="EMBL" id="AZDY01000038">
    <property type="protein sequence ID" value="KRK82479.1"/>
    <property type="molecule type" value="Genomic_DNA"/>
</dbReference>
<dbReference type="OrthoDB" id="6623990at2"/>
<evidence type="ECO:0000259" key="2">
    <source>
        <dbReference type="Pfam" id="PF01757"/>
    </source>
</evidence>
<sequence length="330" mass="38227">MKRIGWIDFGKGLTIFFVVVAHCLSDLLESNHFGNYNLLSQFLLGIILTFVMPCFFALSGFLYRAPKSSGEYLKGMEKKFCGLMIPYAIFSVIFIMLQQFDKSNVNKLYTWGSLGQIWNKPIGELWFLYSLFFIFLVVGLIDLLHIQWYWQLLIYGGLFILVQTVQLPFMVSGTFGWLPCFMIGVVLKKHQALLKNKLLFFGSLGGMLVSLVFQYFLVSDWYNTDGMVPATSISKLLSIFVFFYLFSNLHPSRLYNYFSRYGQASIVIYLVHVPIKTLLKVLLFKIVLSNYFLVVLALIAGTWLLSLFVCFLVNRIKLVRWIFYPRLVRS</sequence>
<feature type="transmembrane region" description="Helical" evidence="1">
    <location>
        <begin position="83"/>
        <end position="100"/>
    </location>
</feature>
<proteinExistence type="predicted"/>
<feature type="domain" description="Acyltransferase 3" evidence="2">
    <location>
        <begin position="5"/>
        <end position="306"/>
    </location>
</feature>
<dbReference type="GO" id="GO:0016747">
    <property type="term" value="F:acyltransferase activity, transferring groups other than amino-acyl groups"/>
    <property type="evidence" value="ECO:0007669"/>
    <property type="project" value="InterPro"/>
</dbReference>
<feature type="transmembrane region" description="Helical" evidence="1">
    <location>
        <begin position="199"/>
        <end position="218"/>
    </location>
</feature>
<organism evidence="3 4">
    <name type="scientific">Companilactobacillus bobalius DSM 19674</name>
    <dbReference type="NCBI Taxonomy" id="1423788"/>
    <lineage>
        <taxon>Bacteria</taxon>
        <taxon>Bacillati</taxon>
        <taxon>Bacillota</taxon>
        <taxon>Bacilli</taxon>
        <taxon>Lactobacillales</taxon>
        <taxon>Lactobacillaceae</taxon>
        <taxon>Companilactobacillus</taxon>
        <taxon>Companilactobacillus bobalius</taxon>
    </lineage>
</organism>
<feature type="transmembrane region" description="Helical" evidence="1">
    <location>
        <begin position="171"/>
        <end position="187"/>
    </location>
</feature>
<feature type="transmembrane region" description="Helical" evidence="1">
    <location>
        <begin position="261"/>
        <end position="279"/>
    </location>
</feature>
<dbReference type="RefSeq" id="WP_056953561.1">
    <property type="nucleotide sequence ID" value="NZ_AZDY01000038.1"/>
</dbReference>
<dbReference type="PATRIC" id="fig|1423788.3.peg.2559"/>
<feature type="transmembrane region" description="Helical" evidence="1">
    <location>
        <begin position="291"/>
        <end position="313"/>
    </location>
</feature>
<dbReference type="STRING" id="1423788.FC78_GL002488"/>
<dbReference type="PANTHER" id="PTHR37312:SF1">
    <property type="entry name" value="MEMBRANE-BOUND ACYLTRANSFERASE YKRP-RELATED"/>
    <property type="match status" value="1"/>
</dbReference>
<keyword evidence="1" id="KW-0472">Membrane</keyword>
<keyword evidence="4" id="KW-1185">Reference proteome</keyword>
<dbReference type="InterPro" id="IPR002656">
    <property type="entry name" value="Acyl_transf_3_dom"/>
</dbReference>
<dbReference type="Pfam" id="PF01757">
    <property type="entry name" value="Acyl_transf_3"/>
    <property type="match status" value="1"/>
</dbReference>